<evidence type="ECO:0000313" key="3">
    <source>
        <dbReference type="Proteomes" id="UP000762676"/>
    </source>
</evidence>
<protein>
    <submittedName>
        <fullName evidence="2">Uncharacterized protein</fullName>
    </submittedName>
</protein>
<reference evidence="2 3" key="1">
    <citation type="journal article" date="2021" name="Elife">
        <title>Chloroplast acquisition without the gene transfer in kleptoplastic sea slugs, Plakobranchus ocellatus.</title>
        <authorList>
            <person name="Maeda T."/>
            <person name="Takahashi S."/>
            <person name="Yoshida T."/>
            <person name="Shimamura S."/>
            <person name="Takaki Y."/>
            <person name="Nagai Y."/>
            <person name="Toyoda A."/>
            <person name="Suzuki Y."/>
            <person name="Arimoto A."/>
            <person name="Ishii H."/>
            <person name="Satoh N."/>
            <person name="Nishiyama T."/>
            <person name="Hasebe M."/>
            <person name="Maruyama T."/>
            <person name="Minagawa J."/>
            <person name="Obokata J."/>
            <person name="Shigenobu S."/>
        </authorList>
    </citation>
    <scope>NUCLEOTIDE SEQUENCE [LARGE SCALE GENOMIC DNA]</scope>
</reference>
<dbReference type="EMBL" id="BMAT01007785">
    <property type="protein sequence ID" value="GFR71228.1"/>
    <property type="molecule type" value="Genomic_DNA"/>
</dbReference>
<dbReference type="AlphaFoldDB" id="A0AAV4FCV2"/>
<name>A0AAV4FCV2_9GAST</name>
<comment type="caution">
    <text evidence="2">The sequence shown here is derived from an EMBL/GenBank/DDBJ whole genome shotgun (WGS) entry which is preliminary data.</text>
</comment>
<sequence length="119" mass="13121">MAKLSTVSTSTTSDMPMTLSSQQSQKNNFRLCWIASLTKCKEYGMEIKTMHIGRDTKMLAITMGNAVLEQVSKYSYLGHMITEDVASLTLSPCPIKSWPTSGDCRDQLPAIVTVLHSSD</sequence>
<dbReference type="Proteomes" id="UP000762676">
    <property type="component" value="Unassembled WGS sequence"/>
</dbReference>
<proteinExistence type="predicted"/>
<keyword evidence="3" id="KW-1185">Reference proteome</keyword>
<evidence type="ECO:0000256" key="1">
    <source>
        <dbReference type="SAM" id="MobiDB-lite"/>
    </source>
</evidence>
<accession>A0AAV4FCV2</accession>
<feature type="region of interest" description="Disordered" evidence="1">
    <location>
        <begin position="1"/>
        <end position="24"/>
    </location>
</feature>
<gene>
    <name evidence="2" type="ORF">ElyMa_003806100</name>
</gene>
<evidence type="ECO:0000313" key="2">
    <source>
        <dbReference type="EMBL" id="GFR71228.1"/>
    </source>
</evidence>
<organism evidence="2 3">
    <name type="scientific">Elysia marginata</name>
    <dbReference type="NCBI Taxonomy" id="1093978"/>
    <lineage>
        <taxon>Eukaryota</taxon>
        <taxon>Metazoa</taxon>
        <taxon>Spiralia</taxon>
        <taxon>Lophotrochozoa</taxon>
        <taxon>Mollusca</taxon>
        <taxon>Gastropoda</taxon>
        <taxon>Heterobranchia</taxon>
        <taxon>Euthyneura</taxon>
        <taxon>Panpulmonata</taxon>
        <taxon>Sacoglossa</taxon>
        <taxon>Placobranchoidea</taxon>
        <taxon>Plakobranchidae</taxon>
        <taxon>Elysia</taxon>
    </lineage>
</organism>